<dbReference type="GO" id="GO:0005737">
    <property type="term" value="C:cytoplasm"/>
    <property type="evidence" value="ECO:0007669"/>
    <property type="project" value="TreeGrafter"/>
</dbReference>
<dbReference type="PROSITE" id="PS51059">
    <property type="entry name" value="PARP_CATALYTIC"/>
    <property type="match status" value="1"/>
</dbReference>
<dbReference type="Gene3D" id="3.90.228.10">
    <property type="match status" value="1"/>
</dbReference>
<dbReference type="PROSITE" id="PS51154">
    <property type="entry name" value="MACRO"/>
    <property type="match status" value="1"/>
</dbReference>
<evidence type="ECO:0000256" key="2">
    <source>
        <dbReference type="ARBA" id="ARBA00022676"/>
    </source>
</evidence>
<dbReference type="InterPro" id="IPR012317">
    <property type="entry name" value="Poly(ADP-ribose)pol_cat_dom"/>
</dbReference>
<dbReference type="SMART" id="SM00506">
    <property type="entry name" value="A1pp"/>
    <property type="match status" value="1"/>
</dbReference>
<organism evidence="10 11">
    <name type="scientific">Chrysochromulina tobinii</name>
    <dbReference type="NCBI Taxonomy" id="1460289"/>
    <lineage>
        <taxon>Eukaryota</taxon>
        <taxon>Haptista</taxon>
        <taxon>Haptophyta</taxon>
        <taxon>Prymnesiophyceae</taxon>
        <taxon>Prymnesiales</taxon>
        <taxon>Chrysochromulinaceae</taxon>
        <taxon>Chrysochromulina</taxon>
    </lineage>
</organism>
<evidence type="ECO:0000256" key="6">
    <source>
        <dbReference type="RuleBase" id="RU362114"/>
    </source>
</evidence>
<evidence type="ECO:0000256" key="1">
    <source>
        <dbReference type="ARBA" id="ARBA00004123"/>
    </source>
</evidence>
<dbReference type="SUPFAM" id="SSF52949">
    <property type="entry name" value="Macro domain-like"/>
    <property type="match status" value="1"/>
</dbReference>
<keyword evidence="2 6" id="KW-0328">Glycosyltransferase</keyword>
<evidence type="ECO:0000259" key="8">
    <source>
        <dbReference type="PROSITE" id="PS51059"/>
    </source>
</evidence>
<sequence length="1371" mass="147071">MLFLAPDADKALQLVRRHRFQAKGGAGFTFTLAETAPQDGPSAVRIVLPDGTDAASRDRVLGAVVTYLTSKDVAVVYPVRNADGSLAMTKDAMGRVVAHFHPIDMNHPDIKGELAVDETLRVALGCFPDTRNHPFLERTSSKRLRHQFPTFKYQFVLHRPTRDKSDSPTNPFHPTSACMSALLTTSVTHVDPGNKHGAVDQDIQKSMTNFVDEHKADSEEFKAATLIIIITSDRDFSYHVSRMQSQGGFNNIVIIANEDSNPNSAFLRCVGRGRAVIAWRHIVDIARGVAPSISAPVKVFEETAPGPGSRSVTPPPPPPPPPPPSGLFKHKPSGHSKALCKFFASEGRLQELQTELVGIHPRFTIHVALEELVLKAAEVVSSDADGALSAPAPSSEPSAAQVNVAAEKMRIFSQSACAEAVTVRGVSETRLARDAQLLAFARVNNTRIFFPKGGERIVEKVKHLIEPDMGAVSTVGPGAGATQPVPKKNIIGFIYSSPCTEEDVRALADTCDAPIYYKGKIRCEEIDTGVFLGSAPLDNSFASSKFTADTLEDKLERLCALKKDPRIRFFPYGGDPPEIEGYAPTGVVVVCFFKKDAADAKKVKQMLLSRERIFATITVSPSIEALVRSAWQSIRERLEAVDDKLEVDLSAPKVFQPQKVRGGAAETRLVVLADRRLWALCAQLRPPAWQPVLDANPSVTITKAETGLRLSGTRAMVEAAEAKWREVAAGSAATLVEHAVELTQAQEAYLQGEGATILTKIGAPIDEMDVAAPSMSKPSRQPSRSGQVWAETLRSAALRSNEQPQLSDAARTPLSMTAAPASQLLASTLAKFDAPAWGLSLRVCLADFREVGADAVVNAANPYLHPAGGIAKAIGDAGGPAFTAECNASVAKLPGRQLAPGSALITGSGNLGTTAGITAVVHALAPICPSAGPSATDVANLKATMREALRLAAEKGTKILAVPALGGAATGAPVQPQPSSAGPIHTEQRAPIRKPVSLWEWYRHESSSWMKYDYDQNVRLEDWYVRTGGDASSHAEPVRIMGDLNGTVANTPNKPAGMAGLKSAGLESNLAAAKSRLAAALTGAIKRSEEPISLAACDGTFSEKMAALRAALQRAGADAVEDNPALQTVRVSALGEGGVSRGERELLMWVAQSVAAAREREAENGRVKFPDEWEGDPFDASKIGMELKPVASGSREYQEVCRRFMFRPDGSPPAFPNAVLSVERVQNPMAYASYDKWKKIIAAKDRNNGNPNELWMKHGTRLSDPKAIISGEVGLDFRYSASGMFGRGTYLAEDAAYSARGYAYKESPTVHKMLLVRVAAGTIIESQPNANLTKEPDGYDSVRGVVAPDNKAVIVYNVSQCYPAYLITYKP</sequence>
<evidence type="ECO:0000259" key="9">
    <source>
        <dbReference type="PROSITE" id="PS51154"/>
    </source>
</evidence>
<dbReference type="Proteomes" id="UP000037460">
    <property type="component" value="Unassembled WGS sequence"/>
</dbReference>
<dbReference type="Pfam" id="PF01661">
    <property type="entry name" value="Macro"/>
    <property type="match status" value="1"/>
</dbReference>
<feature type="compositionally biased region" description="Pro residues" evidence="7">
    <location>
        <begin position="313"/>
        <end position="325"/>
    </location>
</feature>
<dbReference type="InterPro" id="IPR052056">
    <property type="entry name" value="Mono-ARTD/PARP"/>
</dbReference>
<protein>
    <recommendedName>
        <fullName evidence="6">Poly [ADP-ribose] polymerase</fullName>
        <shortName evidence="6">PARP</shortName>
        <ecNumber evidence="6">2.4.2.-</ecNumber>
    </recommendedName>
</protein>
<dbReference type="SUPFAM" id="SSF56399">
    <property type="entry name" value="ADP-ribosylation"/>
    <property type="match status" value="1"/>
</dbReference>
<dbReference type="PANTHER" id="PTHR14453">
    <property type="entry name" value="PARP/ZINC FINGER CCCH TYPE DOMAIN CONTAINING PROTEIN"/>
    <property type="match status" value="1"/>
</dbReference>
<feature type="region of interest" description="Disordered" evidence="7">
    <location>
        <begin position="301"/>
        <end position="333"/>
    </location>
</feature>
<dbReference type="Gene3D" id="3.40.220.10">
    <property type="entry name" value="Leucine Aminopeptidase, subunit E, domain 1"/>
    <property type="match status" value="1"/>
</dbReference>
<dbReference type="InterPro" id="IPR002589">
    <property type="entry name" value="Macro_dom"/>
</dbReference>
<proteinExistence type="predicted"/>
<evidence type="ECO:0000256" key="7">
    <source>
        <dbReference type="SAM" id="MobiDB-lite"/>
    </source>
</evidence>
<evidence type="ECO:0000313" key="10">
    <source>
        <dbReference type="EMBL" id="KOO23732.1"/>
    </source>
</evidence>
<accession>A0A0M0JBI9</accession>
<dbReference type="GO" id="GO:0005634">
    <property type="term" value="C:nucleus"/>
    <property type="evidence" value="ECO:0007669"/>
    <property type="project" value="UniProtKB-SubCell"/>
</dbReference>
<evidence type="ECO:0000256" key="4">
    <source>
        <dbReference type="ARBA" id="ARBA00023027"/>
    </source>
</evidence>
<dbReference type="PANTHER" id="PTHR14453:SF67">
    <property type="entry name" value="POLY [ADP-RIBOSE] POLYMERASE"/>
    <property type="match status" value="1"/>
</dbReference>
<dbReference type="GO" id="GO:0003950">
    <property type="term" value="F:NAD+ poly-ADP-ribosyltransferase activity"/>
    <property type="evidence" value="ECO:0007669"/>
    <property type="project" value="UniProtKB-UniRule"/>
</dbReference>
<dbReference type="EC" id="2.4.2.-" evidence="6"/>
<reference evidence="11" key="1">
    <citation type="journal article" date="2015" name="PLoS Genet.">
        <title>Genome Sequence and Transcriptome Analyses of Chrysochromulina tobin: Metabolic Tools for Enhanced Algal Fitness in the Prominent Order Prymnesiales (Haptophyceae).</title>
        <authorList>
            <person name="Hovde B.T."/>
            <person name="Deodato C.R."/>
            <person name="Hunsperger H.M."/>
            <person name="Ryken S.A."/>
            <person name="Yost W."/>
            <person name="Jha R.K."/>
            <person name="Patterson J."/>
            <person name="Monnat R.J. Jr."/>
            <person name="Barlow S.B."/>
            <person name="Starkenburg S.R."/>
            <person name="Cattolico R.A."/>
        </authorList>
    </citation>
    <scope>NUCLEOTIDE SEQUENCE</scope>
    <source>
        <strain evidence="11">CCMP291</strain>
    </source>
</reference>
<dbReference type="GO" id="GO:0010629">
    <property type="term" value="P:negative regulation of gene expression"/>
    <property type="evidence" value="ECO:0007669"/>
    <property type="project" value="TreeGrafter"/>
</dbReference>
<dbReference type="InterPro" id="IPR043472">
    <property type="entry name" value="Macro_dom-like"/>
</dbReference>
<keyword evidence="5" id="KW-0539">Nucleus</keyword>
<keyword evidence="3 6" id="KW-0808">Transferase</keyword>
<evidence type="ECO:0000256" key="3">
    <source>
        <dbReference type="ARBA" id="ARBA00022679"/>
    </source>
</evidence>
<comment type="caution">
    <text evidence="10">The sequence shown here is derived from an EMBL/GenBank/DDBJ whole genome shotgun (WGS) entry which is preliminary data.</text>
</comment>
<dbReference type="GO" id="GO:0003714">
    <property type="term" value="F:transcription corepressor activity"/>
    <property type="evidence" value="ECO:0007669"/>
    <property type="project" value="TreeGrafter"/>
</dbReference>
<feature type="domain" description="Macro" evidence="9">
    <location>
        <begin position="828"/>
        <end position="1010"/>
    </location>
</feature>
<dbReference type="Pfam" id="PF00644">
    <property type="entry name" value="PARP"/>
    <property type="match status" value="1"/>
</dbReference>
<feature type="domain" description="PARP catalytic" evidence="8">
    <location>
        <begin position="1174"/>
        <end position="1371"/>
    </location>
</feature>
<keyword evidence="4 6" id="KW-0520">NAD</keyword>
<comment type="subcellular location">
    <subcellularLocation>
        <location evidence="1">Nucleus</location>
    </subcellularLocation>
</comment>
<evidence type="ECO:0000256" key="5">
    <source>
        <dbReference type="ARBA" id="ARBA00023242"/>
    </source>
</evidence>
<gene>
    <name evidence="10" type="ORF">Ctob_009904</name>
</gene>
<keyword evidence="11" id="KW-1185">Reference proteome</keyword>
<dbReference type="OrthoDB" id="6133115at2759"/>
<dbReference type="EMBL" id="JWZX01003161">
    <property type="protein sequence ID" value="KOO23732.1"/>
    <property type="molecule type" value="Genomic_DNA"/>
</dbReference>
<name>A0A0M0JBI9_9EUKA</name>
<evidence type="ECO:0000313" key="11">
    <source>
        <dbReference type="Proteomes" id="UP000037460"/>
    </source>
</evidence>